<sequence length="556" mass="61274">MNIAKCLLLVAFATQQLVALAPQDRTPADTAVFIEGGPIAENLDSLRTLVGSVAGEGVWSIFAANLEQKSGVNLLDAQKLEEIGVSSKEAWAIALNMEIESTGTPSKPAFVLIIPAQNNTKLYDFLKGKVAEAQMPVNKEIEPGRLLNFGAENDPGFLVRTPNAVLVSNDQAMVKALQSKASNPIAKAPHYTSMRTHLYGRNQNKAPLVAFYLHPRLIVASLKSQSELLRNLQRDLNKGDENAPVIDDNSPYVAEIRENLQSSGGAIVANAEKLSFYFSYKYKEGYLSDTTKIYPKIVQVKTAPLASDTLARNPVHYTLIKVNALAMIELFKSLSPVFTEKYNKGLQDVNTKLAIDFEADILRSLRGNYNFQVLNIPSEAKTKDILAWELYGTFGIKEGTANNWVKLIKNVEKMVKKAEAKKPNKSKFAYEDIDEGKIITITGEDRMSGPKAKPISVIILVRETEIIVSNSKANAIKATKGGDKTLSERLTRLTYDSAQGIFFLDLQQVYKAVMKMKQGGSLKPYANMLEKLKNFSILSTVTGDFATAETTLQLRK</sequence>
<accession>I4BBE9</accession>
<dbReference type="STRING" id="869212.Turpa_3972"/>
<dbReference type="PATRIC" id="fig|869212.3.peg.4007"/>
<keyword evidence="1" id="KW-0732">Signal</keyword>
<name>I4BBE9_TURPD</name>
<proteinExistence type="predicted"/>
<dbReference type="HOGENOM" id="CLU_489955_0_0_12"/>
<evidence type="ECO:0000313" key="3">
    <source>
        <dbReference type="Proteomes" id="UP000006048"/>
    </source>
</evidence>
<reference evidence="2 3" key="1">
    <citation type="submission" date="2012-06" db="EMBL/GenBank/DDBJ databases">
        <title>The complete chromosome of genome of Turneriella parva DSM 21527.</title>
        <authorList>
            <consortium name="US DOE Joint Genome Institute (JGI-PGF)"/>
            <person name="Lucas S."/>
            <person name="Han J."/>
            <person name="Lapidus A."/>
            <person name="Bruce D."/>
            <person name="Goodwin L."/>
            <person name="Pitluck S."/>
            <person name="Peters L."/>
            <person name="Kyrpides N."/>
            <person name="Mavromatis K."/>
            <person name="Ivanova N."/>
            <person name="Mikhailova N."/>
            <person name="Chertkov O."/>
            <person name="Detter J.C."/>
            <person name="Tapia R."/>
            <person name="Han C."/>
            <person name="Land M."/>
            <person name="Hauser L."/>
            <person name="Markowitz V."/>
            <person name="Cheng J.-F."/>
            <person name="Hugenholtz P."/>
            <person name="Woyke T."/>
            <person name="Wu D."/>
            <person name="Gronow S."/>
            <person name="Wellnitz S."/>
            <person name="Brambilla E."/>
            <person name="Klenk H.-P."/>
            <person name="Eisen J.A."/>
        </authorList>
    </citation>
    <scope>NUCLEOTIDE SEQUENCE [LARGE SCALE GENOMIC DNA]</scope>
    <source>
        <strain evidence="3">ATCC BAA-1111 / DSM 21527 / NCTC 11395 / H</strain>
    </source>
</reference>
<dbReference type="Proteomes" id="UP000006048">
    <property type="component" value="Chromosome"/>
</dbReference>
<evidence type="ECO:0008006" key="4">
    <source>
        <dbReference type="Google" id="ProtNLM"/>
    </source>
</evidence>
<evidence type="ECO:0000256" key="1">
    <source>
        <dbReference type="SAM" id="SignalP"/>
    </source>
</evidence>
<gene>
    <name evidence="2" type="ordered locus">Turpa_3972</name>
</gene>
<dbReference type="RefSeq" id="WP_014805082.1">
    <property type="nucleotide sequence ID" value="NC_018020.1"/>
</dbReference>
<organism evidence="2 3">
    <name type="scientific">Turneriella parva (strain ATCC BAA-1111 / DSM 21527 / NCTC 11395 / H)</name>
    <name type="common">Leptospira parva</name>
    <dbReference type="NCBI Taxonomy" id="869212"/>
    <lineage>
        <taxon>Bacteria</taxon>
        <taxon>Pseudomonadati</taxon>
        <taxon>Spirochaetota</taxon>
        <taxon>Spirochaetia</taxon>
        <taxon>Leptospirales</taxon>
        <taxon>Leptospiraceae</taxon>
        <taxon>Turneriella</taxon>
    </lineage>
</organism>
<dbReference type="EMBL" id="CP002959">
    <property type="protein sequence ID" value="AFM14606.1"/>
    <property type="molecule type" value="Genomic_DNA"/>
</dbReference>
<feature type="chain" id="PRO_5003686138" description="DUF3352 domain-containing protein" evidence="1">
    <location>
        <begin position="22"/>
        <end position="556"/>
    </location>
</feature>
<keyword evidence="3" id="KW-1185">Reference proteome</keyword>
<dbReference type="KEGG" id="tpx:Turpa_3972"/>
<protein>
    <recommendedName>
        <fullName evidence="4">DUF3352 domain-containing protein</fullName>
    </recommendedName>
</protein>
<feature type="signal peptide" evidence="1">
    <location>
        <begin position="1"/>
        <end position="21"/>
    </location>
</feature>
<dbReference type="AlphaFoldDB" id="I4BBE9"/>
<evidence type="ECO:0000313" key="2">
    <source>
        <dbReference type="EMBL" id="AFM14606.1"/>
    </source>
</evidence>